<dbReference type="KEGG" id="mng:MNEG_12361"/>
<feature type="compositionally biased region" description="Gly residues" evidence="1">
    <location>
        <begin position="34"/>
        <end position="44"/>
    </location>
</feature>
<feature type="compositionally biased region" description="Low complexity" evidence="1">
    <location>
        <begin position="182"/>
        <end position="193"/>
    </location>
</feature>
<dbReference type="Proteomes" id="UP000054498">
    <property type="component" value="Unassembled WGS sequence"/>
</dbReference>
<evidence type="ECO:0000313" key="2">
    <source>
        <dbReference type="EMBL" id="KIY95602.1"/>
    </source>
</evidence>
<dbReference type="EMBL" id="KK103425">
    <property type="protein sequence ID" value="KIY95602.1"/>
    <property type="molecule type" value="Genomic_DNA"/>
</dbReference>
<dbReference type="AlphaFoldDB" id="A0A0D2J740"/>
<organism evidence="2 3">
    <name type="scientific">Monoraphidium neglectum</name>
    <dbReference type="NCBI Taxonomy" id="145388"/>
    <lineage>
        <taxon>Eukaryota</taxon>
        <taxon>Viridiplantae</taxon>
        <taxon>Chlorophyta</taxon>
        <taxon>core chlorophytes</taxon>
        <taxon>Chlorophyceae</taxon>
        <taxon>CS clade</taxon>
        <taxon>Sphaeropleales</taxon>
        <taxon>Selenastraceae</taxon>
        <taxon>Monoraphidium</taxon>
    </lineage>
</organism>
<protein>
    <submittedName>
        <fullName evidence="2">Uncharacterized protein</fullName>
    </submittedName>
</protein>
<reference evidence="2 3" key="1">
    <citation type="journal article" date="2013" name="BMC Genomics">
        <title>Reconstruction of the lipid metabolism for the microalga Monoraphidium neglectum from its genome sequence reveals characteristics suitable for biofuel production.</title>
        <authorList>
            <person name="Bogen C."/>
            <person name="Al-Dilaimi A."/>
            <person name="Albersmeier A."/>
            <person name="Wichmann J."/>
            <person name="Grundmann M."/>
            <person name="Rupp O."/>
            <person name="Lauersen K.J."/>
            <person name="Blifernez-Klassen O."/>
            <person name="Kalinowski J."/>
            <person name="Goesmann A."/>
            <person name="Mussgnug J.H."/>
            <person name="Kruse O."/>
        </authorList>
    </citation>
    <scope>NUCLEOTIDE SEQUENCE [LARGE SCALE GENOMIC DNA]</scope>
    <source>
        <strain evidence="2 3">SAG 48.87</strain>
    </source>
</reference>
<feature type="compositionally biased region" description="Basic residues" evidence="1">
    <location>
        <begin position="194"/>
        <end position="206"/>
    </location>
</feature>
<feature type="compositionally biased region" description="Low complexity" evidence="1">
    <location>
        <begin position="159"/>
        <end position="170"/>
    </location>
</feature>
<evidence type="ECO:0000256" key="1">
    <source>
        <dbReference type="SAM" id="MobiDB-lite"/>
    </source>
</evidence>
<keyword evidence="3" id="KW-1185">Reference proteome</keyword>
<feature type="region of interest" description="Disordered" evidence="1">
    <location>
        <begin position="25"/>
        <end position="94"/>
    </location>
</feature>
<sequence length="261" mass="26379">MRAPLAAACAPSQQRRLWLTSCAVSAPSRPAASGSGGGGDGGIDAGAATRPAAPHPTPSQHGLRWPPPLAVHEHGAHASGGNGGGSGQEGSSSRKRQFLPGLLMRAISQASTPASLGKLLQSRGDQFDAGHAAGFIAACGRARARLAVATAEATGAAAAEGAHAGQAEAGLRPEEPPGGQGSPQAAGASASASQRRRSERWRRRQQALRDPARLEAMAQQLSGLRQPVLQLVSRHAASMKPKDLAAALGGLAALGWGERRA</sequence>
<feature type="non-terminal residue" evidence="2">
    <location>
        <position position="261"/>
    </location>
</feature>
<name>A0A0D2J740_9CHLO</name>
<gene>
    <name evidence="2" type="ORF">MNEG_12361</name>
</gene>
<dbReference type="GeneID" id="25729716"/>
<proteinExistence type="predicted"/>
<evidence type="ECO:0000313" key="3">
    <source>
        <dbReference type="Proteomes" id="UP000054498"/>
    </source>
</evidence>
<feature type="region of interest" description="Disordered" evidence="1">
    <location>
        <begin position="159"/>
        <end position="209"/>
    </location>
</feature>
<dbReference type="RefSeq" id="XP_013894622.1">
    <property type="nucleotide sequence ID" value="XM_014039168.1"/>
</dbReference>
<accession>A0A0D2J740</accession>
<feature type="compositionally biased region" description="Gly residues" evidence="1">
    <location>
        <begin position="78"/>
        <end position="88"/>
    </location>
</feature>